<dbReference type="RefSeq" id="XP_033596954.1">
    <property type="nucleotide sequence ID" value="XM_033739258.1"/>
</dbReference>
<dbReference type="EMBL" id="ML996580">
    <property type="protein sequence ID" value="KAF2754503.1"/>
    <property type="molecule type" value="Genomic_DNA"/>
</dbReference>
<accession>A0A6A6VW86</accession>
<dbReference type="AlphaFoldDB" id="A0A6A6VW86"/>
<proteinExistence type="predicted"/>
<reference evidence="1" key="1">
    <citation type="journal article" date="2020" name="Stud. Mycol.">
        <title>101 Dothideomycetes genomes: a test case for predicting lifestyles and emergence of pathogens.</title>
        <authorList>
            <person name="Haridas S."/>
            <person name="Albert R."/>
            <person name="Binder M."/>
            <person name="Bloem J."/>
            <person name="Labutti K."/>
            <person name="Salamov A."/>
            <person name="Andreopoulos B."/>
            <person name="Baker S."/>
            <person name="Barry K."/>
            <person name="Bills G."/>
            <person name="Bluhm B."/>
            <person name="Cannon C."/>
            <person name="Castanera R."/>
            <person name="Culley D."/>
            <person name="Daum C."/>
            <person name="Ezra D."/>
            <person name="Gonzalez J."/>
            <person name="Henrissat B."/>
            <person name="Kuo A."/>
            <person name="Liang C."/>
            <person name="Lipzen A."/>
            <person name="Lutzoni F."/>
            <person name="Magnuson J."/>
            <person name="Mondo S."/>
            <person name="Nolan M."/>
            <person name="Ohm R."/>
            <person name="Pangilinan J."/>
            <person name="Park H.-J."/>
            <person name="Ramirez L."/>
            <person name="Alfaro M."/>
            <person name="Sun H."/>
            <person name="Tritt A."/>
            <person name="Yoshinaga Y."/>
            <person name="Zwiers L.-H."/>
            <person name="Turgeon B."/>
            <person name="Goodwin S."/>
            <person name="Spatafora J."/>
            <person name="Crous P."/>
            <person name="Grigoriev I."/>
        </authorList>
    </citation>
    <scope>NUCLEOTIDE SEQUENCE</scope>
    <source>
        <strain evidence="1">CBS 121739</strain>
    </source>
</reference>
<keyword evidence="2" id="KW-1185">Reference proteome</keyword>
<sequence>MTHGRNASKIYRTSCSRRWSIYPGKMSREISLPHRSLTFLSHYVNMVILFSVQVILPLINVTGTVEPRPIPLYATAEYMVIVADDSKTLCFSSAIIKDRLSRSPTLLLPSWDA</sequence>
<evidence type="ECO:0000313" key="1">
    <source>
        <dbReference type="EMBL" id="KAF2754503.1"/>
    </source>
</evidence>
<dbReference type="GeneID" id="54480312"/>
<organism evidence="1 2">
    <name type="scientific">Pseudovirgaria hyperparasitica</name>
    <dbReference type="NCBI Taxonomy" id="470096"/>
    <lineage>
        <taxon>Eukaryota</taxon>
        <taxon>Fungi</taxon>
        <taxon>Dikarya</taxon>
        <taxon>Ascomycota</taxon>
        <taxon>Pezizomycotina</taxon>
        <taxon>Dothideomycetes</taxon>
        <taxon>Dothideomycetes incertae sedis</taxon>
        <taxon>Acrospermales</taxon>
        <taxon>Acrospermaceae</taxon>
        <taxon>Pseudovirgaria</taxon>
    </lineage>
</organism>
<gene>
    <name evidence="1" type="ORF">EJ05DRAFT_143468</name>
</gene>
<dbReference type="Proteomes" id="UP000799437">
    <property type="component" value="Unassembled WGS sequence"/>
</dbReference>
<protein>
    <submittedName>
        <fullName evidence="1">Uncharacterized protein</fullName>
    </submittedName>
</protein>
<evidence type="ECO:0000313" key="2">
    <source>
        <dbReference type="Proteomes" id="UP000799437"/>
    </source>
</evidence>
<name>A0A6A6VW86_9PEZI</name>